<feature type="region of interest" description="Disordered" evidence="1">
    <location>
        <begin position="1"/>
        <end position="20"/>
    </location>
</feature>
<accession>A0A834UC65</accession>
<dbReference type="AlphaFoldDB" id="A0A834UC65"/>
<gene>
    <name evidence="2" type="ORF">H0235_006057</name>
</gene>
<organism evidence="2 3">
    <name type="scientific">Vespula pensylvanica</name>
    <name type="common">Western yellow jacket</name>
    <name type="synonym">Wasp</name>
    <dbReference type="NCBI Taxonomy" id="30213"/>
    <lineage>
        <taxon>Eukaryota</taxon>
        <taxon>Metazoa</taxon>
        <taxon>Ecdysozoa</taxon>
        <taxon>Arthropoda</taxon>
        <taxon>Hexapoda</taxon>
        <taxon>Insecta</taxon>
        <taxon>Pterygota</taxon>
        <taxon>Neoptera</taxon>
        <taxon>Endopterygota</taxon>
        <taxon>Hymenoptera</taxon>
        <taxon>Apocrita</taxon>
        <taxon>Aculeata</taxon>
        <taxon>Vespoidea</taxon>
        <taxon>Vespidae</taxon>
        <taxon>Vespinae</taxon>
        <taxon>Vespula</taxon>
    </lineage>
</organism>
<evidence type="ECO:0000256" key="1">
    <source>
        <dbReference type="SAM" id="MobiDB-lite"/>
    </source>
</evidence>
<proteinExistence type="predicted"/>
<evidence type="ECO:0000313" key="2">
    <source>
        <dbReference type="EMBL" id="KAF7429659.1"/>
    </source>
</evidence>
<reference evidence="2" key="1">
    <citation type="journal article" date="2020" name="G3 (Bethesda)">
        <title>High-Quality Assemblies for Three Invasive Social Wasps from the &lt;i&gt;Vespula&lt;/i&gt; Genus.</title>
        <authorList>
            <person name="Harrop T.W.R."/>
            <person name="Guhlin J."/>
            <person name="McLaughlin G.M."/>
            <person name="Permina E."/>
            <person name="Stockwell P."/>
            <person name="Gilligan J."/>
            <person name="Le Lec M.F."/>
            <person name="Gruber M.A.M."/>
            <person name="Quinn O."/>
            <person name="Lovegrove M."/>
            <person name="Duncan E.J."/>
            <person name="Remnant E.J."/>
            <person name="Van Eeckhoven J."/>
            <person name="Graham B."/>
            <person name="Knapp R.A."/>
            <person name="Langford K.W."/>
            <person name="Kronenberg Z."/>
            <person name="Press M.O."/>
            <person name="Eacker S.M."/>
            <person name="Wilson-Rankin E.E."/>
            <person name="Purcell J."/>
            <person name="Lester P.J."/>
            <person name="Dearden P.K."/>
        </authorList>
    </citation>
    <scope>NUCLEOTIDE SEQUENCE</scope>
    <source>
        <strain evidence="2">Volc-1</strain>
    </source>
</reference>
<dbReference type="Proteomes" id="UP000600918">
    <property type="component" value="Unassembled WGS sequence"/>
</dbReference>
<sequence length="98" mass="11097">MCEDEDKMSERWSSNARNTSRKRGRWILIGESIMGGTWNRRLDGKRALRFLGQEVWMVNPSPVCLAADDSRVSSVAHARPNHADADVLVETARKQEGK</sequence>
<comment type="caution">
    <text evidence="2">The sequence shown here is derived from an EMBL/GenBank/DDBJ whole genome shotgun (WGS) entry which is preliminary data.</text>
</comment>
<evidence type="ECO:0000313" key="3">
    <source>
        <dbReference type="Proteomes" id="UP000600918"/>
    </source>
</evidence>
<dbReference type="EMBL" id="JACSDY010000004">
    <property type="protein sequence ID" value="KAF7429659.1"/>
    <property type="molecule type" value="Genomic_DNA"/>
</dbReference>
<protein>
    <submittedName>
        <fullName evidence="2">Uncharacterized protein</fullName>
    </submittedName>
</protein>
<keyword evidence="3" id="KW-1185">Reference proteome</keyword>
<name>A0A834UC65_VESPE</name>